<proteinExistence type="predicted"/>
<sequence>MNKTWMTGLAGCLVSLTMQTYAGELTDETDTFRERRSVVWTGEPSADDLTFSLLANQSETSSGNKNTFYTAKLSSSGKSARFPGCFSSRWTVDGDPFPALDGRYKLNTFREIYGEDFSTSVSRESLERIVAAKRVEFRACDVRGTLSADDRQGIQRVLDATN</sequence>
<organism evidence="2 3">
    <name type="scientific">Pseudomonas duriflava</name>
    <dbReference type="NCBI Taxonomy" id="459528"/>
    <lineage>
        <taxon>Bacteria</taxon>
        <taxon>Pseudomonadati</taxon>
        <taxon>Pseudomonadota</taxon>
        <taxon>Gammaproteobacteria</taxon>
        <taxon>Pseudomonadales</taxon>
        <taxon>Pseudomonadaceae</taxon>
        <taxon>Pseudomonas</taxon>
    </lineage>
</organism>
<protein>
    <submittedName>
        <fullName evidence="2">Uncharacterized protein</fullName>
    </submittedName>
</protein>
<feature type="chain" id="PRO_5022168758" evidence="1">
    <location>
        <begin position="23"/>
        <end position="162"/>
    </location>
</feature>
<keyword evidence="1" id="KW-0732">Signal</keyword>
<dbReference type="EMBL" id="VLKY01000021">
    <property type="protein sequence ID" value="TWI48021.1"/>
    <property type="molecule type" value="Genomic_DNA"/>
</dbReference>
<comment type="caution">
    <text evidence="2">The sequence shown here is derived from an EMBL/GenBank/DDBJ whole genome shotgun (WGS) entry which is preliminary data.</text>
</comment>
<evidence type="ECO:0000256" key="1">
    <source>
        <dbReference type="SAM" id="SignalP"/>
    </source>
</evidence>
<reference evidence="2 3" key="1">
    <citation type="journal article" date="2015" name="Stand. Genomic Sci.">
        <title>Genomic Encyclopedia of Bacterial and Archaeal Type Strains, Phase III: the genomes of soil and plant-associated and newly described type strains.</title>
        <authorList>
            <person name="Whitman W.B."/>
            <person name="Woyke T."/>
            <person name="Klenk H.P."/>
            <person name="Zhou Y."/>
            <person name="Lilburn T.G."/>
            <person name="Beck B.J."/>
            <person name="De Vos P."/>
            <person name="Vandamme P."/>
            <person name="Eisen J.A."/>
            <person name="Garrity G."/>
            <person name="Hugenholtz P."/>
            <person name="Kyrpides N.C."/>
        </authorList>
    </citation>
    <scope>NUCLEOTIDE SEQUENCE [LARGE SCALE GENOMIC DNA]</scope>
    <source>
        <strain evidence="2 3">CGMCC 1.6858</strain>
    </source>
</reference>
<evidence type="ECO:0000313" key="2">
    <source>
        <dbReference type="EMBL" id="TWI48021.1"/>
    </source>
</evidence>
<dbReference type="RefSeq" id="WP_145145488.1">
    <property type="nucleotide sequence ID" value="NZ_VLKY01000021.1"/>
</dbReference>
<feature type="signal peptide" evidence="1">
    <location>
        <begin position="1"/>
        <end position="22"/>
    </location>
</feature>
<gene>
    <name evidence="2" type="ORF">IQ22_04214</name>
</gene>
<name>A0A562PUA2_9PSED</name>
<dbReference type="Proteomes" id="UP000316905">
    <property type="component" value="Unassembled WGS sequence"/>
</dbReference>
<evidence type="ECO:0000313" key="3">
    <source>
        <dbReference type="Proteomes" id="UP000316905"/>
    </source>
</evidence>
<dbReference type="OrthoDB" id="6875265at2"/>
<dbReference type="AlphaFoldDB" id="A0A562PUA2"/>
<keyword evidence="3" id="KW-1185">Reference proteome</keyword>
<accession>A0A562PUA2</accession>